<sequence length="75" mass="8644">MMKNSKEVRKEKTETCDFNKATKHVRFYKRYIAQFIEITVSMSVSVMAAGSACLILFPRALVQHSPFKIARHPII</sequence>
<dbReference type="AlphaFoldDB" id="A0A2S0UIE0"/>
<reference evidence="2 3" key="1">
    <citation type="submission" date="2018-04" db="EMBL/GenBank/DDBJ databases">
        <title>Genome sequencing of Gemmobacter.</title>
        <authorList>
            <person name="Yi H."/>
            <person name="Baek M.-G."/>
        </authorList>
    </citation>
    <scope>NUCLEOTIDE SEQUENCE [LARGE SCALE GENOMIC DNA]</scope>
    <source>
        <strain evidence="2 3">HYN0069</strain>
    </source>
</reference>
<keyword evidence="1" id="KW-0812">Transmembrane</keyword>
<gene>
    <name evidence="2" type="ORF">HYN69_02845</name>
</gene>
<dbReference type="KEGG" id="geh:HYN69_02845"/>
<accession>A0A2S0UIE0</accession>
<organism evidence="2 3">
    <name type="scientific">Paragemmobacter aquarius</name>
    <dbReference type="NCBI Taxonomy" id="2169400"/>
    <lineage>
        <taxon>Bacteria</taxon>
        <taxon>Pseudomonadati</taxon>
        <taxon>Pseudomonadota</taxon>
        <taxon>Alphaproteobacteria</taxon>
        <taxon>Rhodobacterales</taxon>
        <taxon>Paracoccaceae</taxon>
        <taxon>Paragemmobacter</taxon>
    </lineage>
</organism>
<dbReference type="Proteomes" id="UP000244496">
    <property type="component" value="Chromosome"/>
</dbReference>
<evidence type="ECO:0000256" key="1">
    <source>
        <dbReference type="SAM" id="Phobius"/>
    </source>
</evidence>
<dbReference type="RefSeq" id="WP_108434410.1">
    <property type="nucleotide sequence ID" value="NZ_CP028918.1"/>
</dbReference>
<dbReference type="OrthoDB" id="9916241at2"/>
<keyword evidence="1" id="KW-0472">Membrane</keyword>
<keyword evidence="3" id="KW-1185">Reference proteome</keyword>
<evidence type="ECO:0000313" key="3">
    <source>
        <dbReference type="Proteomes" id="UP000244496"/>
    </source>
</evidence>
<name>A0A2S0UIE0_9RHOB</name>
<feature type="transmembrane region" description="Helical" evidence="1">
    <location>
        <begin position="35"/>
        <end position="57"/>
    </location>
</feature>
<dbReference type="EMBL" id="CP028918">
    <property type="protein sequence ID" value="AWB47583.1"/>
    <property type="molecule type" value="Genomic_DNA"/>
</dbReference>
<proteinExistence type="predicted"/>
<evidence type="ECO:0000313" key="2">
    <source>
        <dbReference type="EMBL" id="AWB47583.1"/>
    </source>
</evidence>
<keyword evidence="1" id="KW-1133">Transmembrane helix</keyword>
<protein>
    <submittedName>
        <fullName evidence="2">Uncharacterized protein</fullName>
    </submittedName>
</protein>